<reference evidence="4 5" key="1">
    <citation type="submission" date="2014-07" db="EMBL/GenBank/DDBJ databases">
        <title>Draft genome of Clostridium celerecrescens 152B isolated from sediments associated with methane hydrate from Krishna Godavari basin.</title>
        <authorList>
            <person name="Honkalas V.S."/>
            <person name="Dabir A.P."/>
            <person name="Arora P."/>
            <person name="Dhakephalkar P.K."/>
        </authorList>
    </citation>
    <scope>NUCLEOTIDE SEQUENCE [LARGE SCALE GENOMIC DNA]</scope>
    <source>
        <strain evidence="4 5">152B</strain>
    </source>
</reference>
<dbReference type="SUPFAM" id="SSF51395">
    <property type="entry name" value="FMN-linked oxidoreductases"/>
    <property type="match status" value="1"/>
</dbReference>
<dbReference type="RefSeq" id="WP_038277043.1">
    <property type="nucleotide sequence ID" value="NZ_JPME01000002.1"/>
</dbReference>
<sequence>MGYKETLFQPVMIGSRECKNRFFAQPMECVDSDAEGNPTDLTYERYENLYKGQFGLVDLEAITVTNESRARKTQLEIMPRNEKALEKFIRRLKEVNPDALIVFQLTHSGEISVPEFSRRVCVKPMYGLGGDILTEEEVENIMDQFALASKICQNVGADGVDMKLCHGYLGSQIIRPYNDRDWKYGGSWERRSAFAYDLMERIQKAVNFDKNFLIGSKMSMWEGFPGGFGSAGPDSPLMDMTEPIDLIQGLEKMGASYFVESLGNVHCSMSFMEAATNDPYFSYLHIYFSDLMKKALKPETVVIGSHFSSFRGGKNKLLSIEPEKSSLFAMGARCIEDGMMDMVGLGRQSFADPLTPLKLKEGREHEIKYCTQCMNCEELMIRQQPVGCVAFNKPYTQRFVDIRKTMGKLTELHT</sequence>
<dbReference type="InterPro" id="IPR001155">
    <property type="entry name" value="OxRdtase_FMN_N"/>
</dbReference>
<feature type="domain" description="NADH:flavin oxidoreductase/NADH oxidase N-terminal" evidence="3">
    <location>
        <begin position="7"/>
        <end position="225"/>
    </location>
</feature>
<evidence type="ECO:0000259" key="3">
    <source>
        <dbReference type="Pfam" id="PF00724"/>
    </source>
</evidence>
<dbReference type="GO" id="GO:0016491">
    <property type="term" value="F:oxidoreductase activity"/>
    <property type="evidence" value="ECO:0007669"/>
    <property type="project" value="UniProtKB-KW"/>
</dbReference>
<dbReference type="InterPro" id="IPR013785">
    <property type="entry name" value="Aldolase_TIM"/>
</dbReference>
<dbReference type="Proteomes" id="UP000028525">
    <property type="component" value="Unassembled WGS sequence"/>
</dbReference>
<dbReference type="InterPro" id="IPR051799">
    <property type="entry name" value="NADH_flavin_oxidoreductase"/>
</dbReference>
<dbReference type="GO" id="GO:0010181">
    <property type="term" value="F:FMN binding"/>
    <property type="evidence" value="ECO:0007669"/>
    <property type="project" value="InterPro"/>
</dbReference>
<proteinExistence type="predicted"/>
<dbReference type="EMBL" id="JPME01000002">
    <property type="protein sequence ID" value="KEZ91712.1"/>
    <property type="molecule type" value="Genomic_DNA"/>
</dbReference>
<dbReference type="PANTHER" id="PTHR43656">
    <property type="entry name" value="BINDING OXIDOREDUCTASE, PUTATIVE (AFU_ORTHOLOGUE AFUA_2G08260)-RELATED"/>
    <property type="match status" value="1"/>
</dbReference>
<keyword evidence="2" id="KW-0560">Oxidoreductase</keyword>
<evidence type="ECO:0000313" key="5">
    <source>
        <dbReference type="Proteomes" id="UP000028525"/>
    </source>
</evidence>
<accession>A0A084JRX8</accession>
<dbReference type="PANTHER" id="PTHR43656:SF2">
    <property type="entry name" value="BINDING OXIDOREDUCTASE, PUTATIVE (AFU_ORTHOLOGUE AFUA_2G08260)-RELATED"/>
    <property type="match status" value="1"/>
</dbReference>
<dbReference type="OrthoDB" id="9772736at2"/>
<comment type="caution">
    <text evidence="4">The sequence shown here is derived from an EMBL/GenBank/DDBJ whole genome shotgun (WGS) entry which is preliminary data.</text>
</comment>
<evidence type="ECO:0000256" key="1">
    <source>
        <dbReference type="ARBA" id="ARBA00022630"/>
    </source>
</evidence>
<organism evidence="4 5">
    <name type="scientific">Lacrimispora celerecrescens</name>
    <dbReference type="NCBI Taxonomy" id="29354"/>
    <lineage>
        <taxon>Bacteria</taxon>
        <taxon>Bacillati</taxon>
        <taxon>Bacillota</taxon>
        <taxon>Clostridia</taxon>
        <taxon>Lachnospirales</taxon>
        <taxon>Lachnospiraceae</taxon>
        <taxon>Lacrimispora</taxon>
    </lineage>
</organism>
<evidence type="ECO:0000313" key="4">
    <source>
        <dbReference type="EMBL" id="KEZ91712.1"/>
    </source>
</evidence>
<keyword evidence="5" id="KW-1185">Reference proteome</keyword>
<dbReference type="Pfam" id="PF00724">
    <property type="entry name" value="Oxidored_FMN"/>
    <property type="match status" value="1"/>
</dbReference>
<name>A0A084JRX8_9FIRM</name>
<dbReference type="Gene3D" id="3.20.20.70">
    <property type="entry name" value="Aldolase class I"/>
    <property type="match status" value="1"/>
</dbReference>
<evidence type="ECO:0000256" key="2">
    <source>
        <dbReference type="ARBA" id="ARBA00023002"/>
    </source>
</evidence>
<gene>
    <name evidence="4" type="ORF">IO98_00580</name>
</gene>
<dbReference type="STRING" id="29354.IO98_00580"/>
<dbReference type="AlphaFoldDB" id="A0A084JRX8"/>
<keyword evidence="1" id="KW-0285">Flavoprotein</keyword>
<protein>
    <submittedName>
        <fullName evidence="4">2,4-dienoyl-CoA reductase</fullName>
    </submittedName>
</protein>